<feature type="transmembrane region" description="Helical" evidence="11">
    <location>
        <begin position="1574"/>
        <end position="1595"/>
    </location>
</feature>
<dbReference type="CDD" id="cd03232">
    <property type="entry name" value="ABCG_PDR_domain2"/>
    <property type="match status" value="1"/>
</dbReference>
<keyword evidence="9 11" id="KW-0472">Membrane</keyword>
<dbReference type="InterPro" id="IPR003593">
    <property type="entry name" value="AAA+_ATPase"/>
</dbReference>
<feature type="transmembrane region" description="Helical" evidence="11">
    <location>
        <begin position="583"/>
        <end position="604"/>
    </location>
</feature>
<protein>
    <submittedName>
        <fullName evidence="13">ABC transporter G family protein</fullName>
    </submittedName>
</protein>
<dbReference type="PANTHER" id="PTHR19241">
    <property type="entry name" value="ATP-BINDING CASSETTE TRANSPORTER"/>
    <property type="match status" value="1"/>
</dbReference>
<feature type="transmembrane region" description="Helical" evidence="11">
    <location>
        <begin position="518"/>
        <end position="541"/>
    </location>
</feature>
<evidence type="ECO:0000256" key="10">
    <source>
        <dbReference type="SAM" id="MobiDB-lite"/>
    </source>
</evidence>
<evidence type="ECO:0000256" key="6">
    <source>
        <dbReference type="ARBA" id="ARBA00022741"/>
    </source>
</evidence>
<keyword evidence="8 11" id="KW-1133">Transmembrane helix</keyword>
<dbReference type="InterPro" id="IPR027417">
    <property type="entry name" value="P-loop_NTPase"/>
</dbReference>
<dbReference type="SUPFAM" id="SSF52540">
    <property type="entry name" value="P-loop containing nucleoside triphosphate hydrolases"/>
    <property type="match status" value="2"/>
</dbReference>
<feature type="transmembrane region" description="Helical" evidence="11">
    <location>
        <begin position="1409"/>
        <end position="1429"/>
    </location>
</feature>
<evidence type="ECO:0000256" key="5">
    <source>
        <dbReference type="ARBA" id="ARBA00022737"/>
    </source>
</evidence>
<feature type="compositionally biased region" description="Low complexity" evidence="10">
    <location>
        <begin position="1145"/>
        <end position="1165"/>
    </location>
</feature>
<dbReference type="FunFam" id="3.40.50.300:FF:000054">
    <property type="entry name" value="ABC multidrug transporter atrF"/>
    <property type="match status" value="1"/>
</dbReference>
<dbReference type="GeneID" id="14870737"/>
<feature type="transmembrane region" description="Helical" evidence="11">
    <location>
        <begin position="1479"/>
        <end position="1500"/>
    </location>
</feature>
<dbReference type="SMART" id="SM00382">
    <property type="entry name" value="AAA"/>
    <property type="match status" value="2"/>
</dbReference>
<evidence type="ECO:0000256" key="4">
    <source>
        <dbReference type="ARBA" id="ARBA00022692"/>
    </source>
</evidence>
<dbReference type="Pfam" id="PF19055">
    <property type="entry name" value="ABC2_membrane_7"/>
    <property type="match status" value="1"/>
</dbReference>
<dbReference type="InterPro" id="IPR017871">
    <property type="entry name" value="ABC_transporter-like_CS"/>
</dbReference>
<dbReference type="Pfam" id="PF00005">
    <property type="entry name" value="ABC_tran"/>
    <property type="match status" value="2"/>
</dbReference>
<feature type="transmembrane region" description="Helical" evidence="11">
    <location>
        <begin position="476"/>
        <end position="497"/>
    </location>
</feature>
<evidence type="ECO:0000256" key="3">
    <source>
        <dbReference type="ARBA" id="ARBA00022448"/>
    </source>
</evidence>
<dbReference type="GO" id="GO:0005524">
    <property type="term" value="F:ATP binding"/>
    <property type="evidence" value="ECO:0007669"/>
    <property type="project" value="UniProtKB-KW"/>
</dbReference>
<feature type="transmembrane region" description="Helical" evidence="11">
    <location>
        <begin position="1449"/>
        <end position="1472"/>
    </location>
</feature>
<keyword evidence="7" id="KW-0067">ATP-binding</keyword>
<dbReference type="Gene3D" id="3.40.50.300">
    <property type="entry name" value="P-loop containing nucleotide triphosphate hydrolases"/>
    <property type="match status" value="2"/>
</dbReference>
<dbReference type="InterPro" id="IPR003439">
    <property type="entry name" value="ABC_transporter-like_ATP-bd"/>
</dbReference>
<feature type="domain" description="ABC transporter" evidence="12">
    <location>
        <begin position="64"/>
        <end position="311"/>
    </location>
</feature>
<feature type="region of interest" description="Disordered" evidence="10">
    <location>
        <begin position="1140"/>
        <end position="1168"/>
    </location>
</feature>
<dbReference type="Proteomes" id="UP000007797">
    <property type="component" value="Unassembled WGS sequence"/>
</dbReference>
<feature type="transmembrane region" description="Helical" evidence="11">
    <location>
        <begin position="447"/>
        <end position="464"/>
    </location>
</feature>
<dbReference type="GO" id="GO:0140359">
    <property type="term" value="F:ABC-type transporter activity"/>
    <property type="evidence" value="ECO:0007669"/>
    <property type="project" value="InterPro"/>
</dbReference>
<dbReference type="GO" id="GO:0030587">
    <property type="term" value="P:sorocarp development"/>
    <property type="evidence" value="ECO:0007669"/>
    <property type="project" value="UniProtKB-ARBA"/>
</dbReference>
<evidence type="ECO:0000313" key="13">
    <source>
        <dbReference type="EMBL" id="EGG18232.1"/>
    </source>
</evidence>
<keyword evidence="6" id="KW-0547">Nucleotide-binding</keyword>
<feature type="transmembrane region" description="Helical" evidence="11">
    <location>
        <begin position="688"/>
        <end position="712"/>
    </location>
</feature>
<feature type="transmembrane region" description="Helical" evidence="11">
    <location>
        <begin position="553"/>
        <end position="571"/>
    </location>
</feature>
<reference evidence="14" key="1">
    <citation type="journal article" date="2011" name="Genome Res.">
        <title>Phylogeny-wide analysis of social amoeba genomes highlights ancient origins for complex intercellular communication.</title>
        <authorList>
            <person name="Heidel A.J."/>
            <person name="Lawal H.M."/>
            <person name="Felder M."/>
            <person name="Schilde C."/>
            <person name="Helps N.R."/>
            <person name="Tunggal B."/>
            <person name="Rivero F."/>
            <person name="John U."/>
            <person name="Schleicher M."/>
            <person name="Eichinger L."/>
            <person name="Platzer M."/>
            <person name="Noegel A.A."/>
            <person name="Schaap P."/>
            <person name="Gloeckner G."/>
        </authorList>
    </citation>
    <scope>NUCLEOTIDE SEQUENCE [LARGE SCALE GENOMIC DNA]</scope>
    <source>
        <strain evidence="14">SH3</strain>
    </source>
</reference>
<evidence type="ECO:0000256" key="9">
    <source>
        <dbReference type="ARBA" id="ARBA00023136"/>
    </source>
</evidence>
<evidence type="ECO:0000256" key="11">
    <source>
        <dbReference type="SAM" id="Phobius"/>
    </source>
</evidence>
<keyword evidence="14" id="KW-1185">Reference proteome</keyword>
<keyword evidence="5" id="KW-0677">Repeat</keyword>
<dbReference type="KEGG" id="dfa:DFA_03719"/>
<comment type="similarity">
    <text evidence="2">Belongs to the ABC transporter superfamily. ABCG family. PDR (TC 3.A.1.205) subfamily.</text>
</comment>
<evidence type="ECO:0000259" key="12">
    <source>
        <dbReference type="PROSITE" id="PS50893"/>
    </source>
</evidence>
<dbReference type="PROSITE" id="PS50893">
    <property type="entry name" value="ABC_TRANSPORTER_2"/>
    <property type="match status" value="2"/>
</dbReference>
<dbReference type="RefSeq" id="XP_004357055.1">
    <property type="nucleotide sequence ID" value="XM_004357000.1"/>
</dbReference>
<dbReference type="InterPro" id="IPR013525">
    <property type="entry name" value="ABC2_TM"/>
</dbReference>
<evidence type="ECO:0000256" key="7">
    <source>
        <dbReference type="ARBA" id="ARBA00022840"/>
    </source>
</evidence>
<name>F4Q081_CACFS</name>
<organism evidence="13 14">
    <name type="scientific">Cavenderia fasciculata</name>
    <name type="common">Slime mold</name>
    <name type="synonym">Dictyostelium fasciculatum</name>
    <dbReference type="NCBI Taxonomy" id="261658"/>
    <lineage>
        <taxon>Eukaryota</taxon>
        <taxon>Amoebozoa</taxon>
        <taxon>Evosea</taxon>
        <taxon>Eumycetozoa</taxon>
        <taxon>Dictyostelia</taxon>
        <taxon>Acytosteliales</taxon>
        <taxon>Cavenderiaceae</taxon>
        <taxon>Cavenderia</taxon>
    </lineage>
</organism>
<evidence type="ECO:0000256" key="8">
    <source>
        <dbReference type="ARBA" id="ARBA00022989"/>
    </source>
</evidence>
<accession>F4Q081</accession>
<dbReference type="InterPro" id="IPR034003">
    <property type="entry name" value="ABCG_PDR_2"/>
</dbReference>
<sequence>MYRALEWTSEMDSDQNLKDARIFEKKESYYEHHSSYYQPPNFQVTLDADAKALTIDNSKPGMYVTARNLTVQVDDEKTKAPKAILKDLNFFLKPGTLTLLLGTPGCGKTTLMKTLANQNHNETISGTLRFNGKPANDLTHHRDVCYVVQEDLHMPSLSVKETLQFSADLQMNEKTTKDEKKKHIDQLLQILQLEKQADTVVGNQFLRGISGGQKKRVTIGVEMVKSEAKLYLMDEISTGLDSCTTLEIVKALKEKVQRDNIACIVSLLQPGSEITKLFDFLMILSAGHMVYFGPNSSAIKYFESYGFKLPLQHNPAEFYQEIVDEPELYYPDSKKKREKSVAEQWFMSMAIINTENSVRFEDAAADEDDDVPLRGTFEFAETYKESSICRYILAELDNRQPQVNQTLYRDSSHLTEYPTSIARQIYLVTKQEFTMMKSNPALIRTRLISHLVMGLILGSLYWQLSTYQTDGQNRSGLLFFALTFIIYGGFAAIPVLFESRDIFYIQRDGRYYTSLSFFLSKLIAITPLSFIESFIFSVLVYWMCGLQKDAGKFIYFVLMIFATNMQTQTFFRMISTFCPSAIIAAIVGPGIIAPLILFSGYMIAPKNIPGWWIYLYWISPIHYEFEGLMSNEHHGLAYHCAPHEMVPPLAHPLLNQTFEMGGFQGNQVCPLTGGDQFLNDLGMPQNDWFKWIDLLIVFGFCFVCSAIMYLCMDRLHFNSKVRASDSVDRKRVGRLQRQRNQFEQKKAYRQSVQVYQTQVELCHQLHKRGTLDQGRLEQLIVQQEQVNRDYKNATQIKLKVEEPKEVPRFRASSESSENRLVGCYVQWKNLSYEVDIKKDGKKQRLRLLDNINGFVKPGMLLALMGPSGAGKSTLLDVLANRKTGGHIKGEILINGKPRDEYFKRISGYVEQFDVLPPTQTVREAIQFSARTRLPAHKTDQKKMRFVESILDALNLLKIANRSIGLQDGLSLAQRKRINIGIELAADPQLLFLDEPTSGLDCSGALKVMKLIKRISNSGRSVICTIHQPSTLIFKQFDHLLLLKKGGETVYFGQTGENSKTVLNYFARYGLICDSLKNPADFILEVTDESVLKLKLDEIKLENEKEKEIEKIEMEIEMDQGKIEKPNIIISLPPNEMIPISPTILSNSSNNSDNNNSIGSSSNISSLEDEQQEIATKEILNIISTINDSCEDDEEEVEKNITIDNNNNNSSLSELKINSETTNEMIKLNDNAEKSFKMLVFKLDQEEEKKKRTLSKRTFTNPYFFGPTMTLEDYHPVRSFLESDSNKELLEIIDGNLMPDDVVVQKYDQIFASTMKIQFTQLLIRSWLGLVRRRTFIFSRIGRCFLVGIVFGTLFLQMELNQTGIYNRSSLLYFSLMLGGMIGLGIIPIVTTERGVFYRENASGMYRVWIYLFTFIITDIPWIFLSALAYTIPTYFLAGFTLQPNGQPFFYNLLLIFTAYLNFSLFCTFLGCLLPDADAVGGAVISVLSLYAGFLILPGSIPKGWKWFYHLDFLKYHLESLMINEFKDLEFTCPDNKGAVPILVDPILMKIQYFCPTPLGQYELDRLQLNTENEYLNLAVIFSFSIFFIISIYFTLRFIKHQIK</sequence>
<evidence type="ECO:0000256" key="2">
    <source>
        <dbReference type="ARBA" id="ARBA00006012"/>
    </source>
</evidence>
<dbReference type="GO" id="GO:0016887">
    <property type="term" value="F:ATP hydrolysis activity"/>
    <property type="evidence" value="ECO:0007669"/>
    <property type="project" value="InterPro"/>
</dbReference>
<dbReference type="OMA" id="VISTNWT"/>
<comment type="subcellular location">
    <subcellularLocation>
        <location evidence="1">Membrane</location>
        <topology evidence="1">Multi-pass membrane protein</topology>
    </subcellularLocation>
</comment>
<proteinExistence type="inferred from homology"/>
<dbReference type="EMBL" id="GL883018">
    <property type="protein sequence ID" value="EGG18232.1"/>
    <property type="molecule type" value="Genomic_DNA"/>
</dbReference>
<dbReference type="PROSITE" id="PS00211">
    <property type="entry name" value="ABC_TRANSPORTER_1"/>
    <property type="match status" value="1"/>
</dbReference>
<feature type="transmembrane region" description="Helical" evidence="11">
    <location>
        <begin position="1369"/>
        <end position="1389"/>
    </location>
</feature>
<dbReference type="Pfam" id="PF01061">
    <property type="entry name" value="ABC2_membrane"/>
    <property type="match status" value="2"/>
</dbReference>
<keyword evidence="4 11" id="KW-0812">Transmembrane</keyword>
<gene>
    <name evidence="13" type="primary">abcG15</name>
    <name evidence="13" type="ORF">DFA_03719</name>
</gene>
<keyword evidence="3" id="KW-0813">Transport</keyword>
<dbReference type="OrthoDB" id="66620at2759"/>
<evidence type="ECO:0000256" key="1">
    <source>
        <dbReference type="ARBA" id="ARBA00004141"/>
    </source>
</evidence>
<evidence type="ECO:0000313" key="14">
    <source>
        <dbReference type="Proteomes" id="UP000007797"/>
    </source>
</evidence>
<dbReference type="GO" id="GO:0016020">
    <property type="term" value="C:membrane"/>
    <property type="evidence" value="ECO:0007669"/>
    <property type="project" value="UniProtKB-SubCell"/>
</dbReference>
<feature type="domain" description="ABC transporter" evidence="12">
    <location>
        <begin position="825"/>
        <end position="1070"/>
    </location>
</feature>
<dbReference type="InterPro" id="IPR043926">
    <property type="entry name" value="ABCG_dom"/>
</dbReference>
<feature type="transmembrane region" description="Helical" evidence="11">
    <location>
        <begin position="1340"/>
        <end position="1357"/>
    </location>
</feature>